<feature type="transmembrane region" description="Helical" evidence="12">
    <location>
        <begin position="195"/>
        <end position="220"/>
    </location>
</feature>
<sequence length="511" mass="55722">MMMMMFIIIIDDDGGTATATATVRASGTSTTNDAHESLPLPLPLPYALSVDTKSRITEVLAPWTHGGSVISTGPLPDGCPLTSRALGSALVLAILGTCVFCVRVGRLMAFGGESYPYPIMWSVQNATKWNDSLAEEEHTVGGAGALPGAHSSGLSAGHVLWLAINALLFVLILGGNVLTIVAVRTCRNLRSVISNLFILSLAISDFCVGLALPYHLVFYMGSDLGAMQGPCLLRFFLFICACCVSMLTLISIAVDRYLAVVYALHYRRYMTRRVAYAIITSNWCAGALVALMPVFWNRWTLAQACEFDEVLSPGYVAGVITPGFVIIWICMLMVYWRIMREASKQAQRLRHASCVVYDTDSSSRGLLHPDWKSVQIVVFIMGCFTLCWLPYFCVAIAQLFSICRSSSMIYKITFSLAIANSALNPIIYSWKNSGFRRAFAQTLCCKSTRFCHVDGGDEEADQLPPDCKHRIDRELEAASSSASSSAAYHTAIKSDSKSKSTQSPPPLSPTQ</sequence>
<proteinExistence type="inferred from homology"/>
<evidence type="ECO:0000256" key="7">
    <source>
        <dbReference type="ARBA" id="ARBA00023136"/>
    </source>
</evidence>
<evidence type="ECO:0000256" key="12">
    <source>
        <dbReference type="SAM" id="Phobius"/>
    </source>
</evidence>
<keyword evidence="9 10" id="KW-0807">Transducer</keyword>
<dbReference type="GO" id="GO:0030425">
    <property type="term" value="C:dendrite"/>
    <property type="evidence" value="ECO:0007669"/>
    <property type="project" value="TreeGrafter"/>
</dbReference>
<dbReference type="Pfam" id="PF00001">
    <property type="entry name" value="7tm_1"/>
    <property type="match status" value="1"/>
</dbReference>
<feature type="transmembrane region" description="Helical" evidence="12">
    <location>
        <begin position="159"/>
        <end position="183"/>
    </location>
</feature>
<keyword evidence="3" id="KW-1003">Cell membrane</keyword>
<dbReference type="InterPro" id="IPR000276">
    <property type="entry name" value="GPCR_Rhodpsn"/>
</dbReference>
<dbReference type="Proteomes" id="UP000001819">
    <property type="component" value="Chromosome X"/>
</dbReference>
<dbReference type="InterPro" id="IPR017452">
    <property type="entry name" value="GPCR_Rhodpsn_7TM"/>
</dbReference>
<dbReference type="GO" id="GO:0005886">
    <property type="term" value="C:plasma membrane"/>
    <property type="evidence" value="ECO:0007669"/>
    <property type="project" value="UniProtKB-SubCell"/>
</dbReference>
<evidence type="ECO:0000256" key="3">
    <source>
        <dbReference type="ARBA" id="ARBA00022475"/>
    </source>
</evidence>
<gene>
    <name evidence="15" type="primary">mAChR-C</name>
</gene>
<accession>A0A6I8UI05</accession>
<feature type="transmembrane region" description="Helical" evidence="12">
    <location>
        <begin position="408"/>
        <end position="428"/>
    </location>
</feature>
<dbReference type="RefSeq" id="XP_001355715.4">
    <property type="nucleotide sequence ID" value="XM_001355679.4"/>
</dbReference>
<dbReference type="SUPFAM" id="SSF81321">
    <property type="entry name" value="Family A G protein-coupled receptor-like"/>
    <property type="match status" value="1"/>
</dbReference>
<dbReference type="Gene3D" id="1.20.1070.10">
    <property type="entry name" value="Rhodopsin 7-helix transmembrane proteins"/>
    <property type="match status" value="1"/>
</dbReference>
<dbReference type="GO" id="GO:0007187">
    <property type="term" value="P:G protein-coupled receptor signaling pathway, coupled to cyclic nucleotide second messenger"/>
    <property type="evidence" value="ECO:0007669"/>
    <property type="project" value="TreeGrafter"/>
</dbReference>
<reference evidence="15" key="1">
    <citation type="submission" date="2025-08" db="UniProtKB">
        <authorList>
            <consortium name="RefSeq"/>
        </authorList>
    </citation>
    <scope>IDENTIFICATION</scope>
    <source>
        <strain evidence="15">MV-25-SWS-2005</strain>
        <tissue evidence="15">Whole body</tissue>
    </source>
</reference>
<dbReference type="PROSITE" id="PS50262">
    <property type="entry name" value="G_PROTEIN_RECEP_F1_2"/>
    <property type="match status" value="1"/>
</dbReference>
<feature type="transmembrane region" description="Helical" evidence="12">
    <location>
        <begin position="232"/>
        <end position="254"/>
    </location>
</feature>
<dbReference type="GO" id="GO:0004993">
    <property type="term" value="F:G protein-coupled serotonin receptor activity"/>
    <property type="evidence" value="ECO:0007669"/>
    <property type="project" value="TreeGrafter"/>
</dbReference>
<keyword evidence="14" id="KW-1185">Reference proteome</keyword>
<evidence type="ECO:0000256" key="1">
    <source>
        <dbReference type="ARBA" id="ARBA00004651"/>
    </source>
</evidence>
<evidence type="ECO:0000259" key="13">
    <source>
        <dbReference type="PROSITE" id="PS50262"/>
    </source>
</evidence>
<comment type="similarity">
    <text evidence="2 10">Belongs to the G-protein coupled receptor 1 family.</text>
</comment>
<evidence type="ECO:0000313" key="14">
    <source>
        <dbReference type="Proteomes" id="UP000001819"/>
    </source>
</evidence>
<feature type="transmembrane region" description="Helical" evidence="12">
    <location>
        <begin position="85"/>
        <end position="105"/>
    </location>
</feature>
<dbReference type="PRINTS" id="PR00237">
    <property type="entry name" value="GPCRRHODOPSN"/>
</dbReference>
<dbReference type="CDD" id="cd00637">
    <property type="entry name" value="7tm_classA_rhodopsin-like"/>
    <property type="match status" value="1"/>
</dbReference>
<dbReference type="GO" id="GO:0007268">
    <property type="term" value="P:chemical synaptic transmission"/>
    <property type="evidence" value="ECO:0007669"/>
    <property type="project" value="TreeGrafter"/>
</dbReference>
<dbReference type="AlphaFoldDB" id="A0A6I8UI05"/>
<keyword evidence="4 10" id="KW-0812">Transmembrane</keyword>
<dbReference type="GO" id="GO:0045202">
    <property type="term" value="C:synapse"/>
    <property type="evidence" value="ECO:0007669"/>
    <property type="project" value="GOC"/>
</dbReference>
<dbReference type="PANTHER" id="PTHR24247">
    <property type="entry name" value="5-HYDROXYTRYPTAMINE RECEPTOR"/>
    <property type="match status" value="1"/>
</dbReference>
<feature type="domain" description="G-protein coupled receptors family 1 profile" evidence="13">
    <location>
        <begin position="175"/>
        <end position="428"/>
    </location>
</feature>
<evidence type="ECO:0000256" key="2">
    <source>
        <dbReference type="ARBA" id="ARBA00010663"/>
    </source>
</evidence>
<feature type="transmembrane region" description="Helical" evidence="12">
    <location>
        <begin position="274"/>
        <end position="295"/>
    </location>
</feature>
<evidence type="ECO:0000256" key="5">
    <source>
        <dbReference type="ARBA" id="ARBA00022989"/>
    </source>
</evidence>
<dbReference type="GO" id="GO:0030594">
    <property type="term" value="F:neurotransmitter receptor activity"/>
    <property type="evidence" value="ECO:0007669"/>
    <property type="project" value="TreeGrafter"/>
</dbReference>
<keyword evidence="8 10" id="KW-0675">Receptor</keyword>
<comment type="subcellular location">
    <subcellularLocation>
        <location evidence="1">Cell membrane</location>
        <topology evidence="1">Multi-pass membrane protein</topology>
    </subcellularLocation>
</comment>
<feature type="transmembrane region" description="Helical" evidence="12">
    <location>
        <begin position="376"/>
        <end position="402"/>
    </location>
</feature>
<dbReference type="KEGG" id="dpo:4815820"/>
<keyword evidence="7 12" id="KW-0472">Membrane</keyword>
<evidence type="ECO:0000256" key="10">
    <source>
        <dbReference type="RuleBase" id="RU000688"/>
    </source>
</evidence>
<feature type="region of interest" description="Disordered" evidence="11">
    <location>
        <begin position="477"/>
        <end position="511"/>
    </location>
</feature>
<evidence type="ECO:0000256" key="8">
    <source>
        <dbReference type="ARBA" id="ARBA00023170"/>
    </source>
</evidence>
<dbReference type="SMART" id="SM01381">
    <property type="entry name" value="7TM_GPCR_Srsx"/>
    <property type="match status" value="1"/>
</dbReference>
<feature type="transmembrane region" description="Helical" evidence="12">
    <location>
        <begin position="315"/>
        <end position="338"/>
    </location>
</feature>
<evidence type="ECO:0000256" key="11">
    <source>
        <dbReference type="SAM" id="MobiDB-lite"/>
    </source>
</evidence>
<feature type="compositionally biased region" description="Low complexity" evidence="11">
    <location>
        <begin position="477"/>
        <end position="487"/>
    </location>
</feature>
<dbReference type="PROSITE" id="PS00237">
    <property type="entry name" value="G_PROTEIN_RECEP_F1_1"/>
    <property type="match status" value="1"/>
</dbReference>
<dbReference type="PANTHER" id="PTHR24247:SF202">
    <property type="entry name" value="5-HYDROXYTRYPTAMINE RECEPTOR 1"/>
    <property type="match status" value="1"/>
</dbReference>
<dbReference type="FunCoup" id="A0A6I8UI05">
    <property type="interactions" value="76"/>
</dbReference>
<protein>
    <submittedName>
        <fullName evidence="15">Beta-1 adrenergic receptor</fullName>
    </submittedName>
</protein>
<keyword evidence="5 12" id="KW-1133">Transmembrane helix</keyword>
<name>A0A6I8UI05_DROPS</name>
<dbReference type="InParanoid" id="A0A6I8UI05"/>
<evidence type="ECO:0000313" key="15">
    <source>
        <dbReference type="RefSeq" id="XP_001355715.4"/>
    </source>
</evidence>
<evidence type="ECO:0000256" key="9">
    <source>
        <dbReference type="ARBA" id="ARBA00023224"/>
    </source>
</evidence>
<keyword evidence="6 10" id="KW-0297">G-protein coupled receptor</keyword>
<evidence type="ECO:0000256" key="4">
    <source>
        <dbReference type="ARBA" id="ARBA00022692"/>
    </source>
</evidence>
<organism evidence="14 15">
    <name type="scientific">Drosophila pseudoobscura pseudoobscura</name>
    <name type="common">Fruit fly</name>
    <dbReference type="NCBI Taxonomy" id="46245"/>
    <lineage>
        <taxon>Eukaryota</taxon>
        <taxon>Metazoa</taxon>
        <taxon>Ecdysozoa</taxon>
        <taxon>Arthropoda</taxon>
        <taxon>Hexapoda</taxon>
        <taxon>Insecta</taxon>
        <taxon>Pterygota</taxon>
        <taxon>Neoptera</taxon>
        <taxon>Endopterygota</taxon>
        <taxon>Diptera</taxon>
        <taxon>Brachycera</taxon>
        <taxon>Muscomorpha</taxon>
        <taxon>Ephydroidea</taxon>
        <taxon>Drosophilidae</taxon>
        <taxon>Drosophila</taxon>
        <taxon>Sophophora</taxon>
    </lineage>
</organism>
<evidence type="ECO:0000256" key="6">
    <source>
        <dbReference type="ARBA" id="ARBA00023040"/>
    </source>
</evidence>
<dbReference type="FunFam" id="1.20.1070.10:FF:000325">
    <property type="entry name" value="Predicted protein"/>
    <property type="match status" value="1"/>
</dbReference>